<proteinExistence type="predicted"/>
<feature type="transmembrane region" description="Helical" evidence="1">
    <location>
        <begin position="50"/>
        <end position="71"/>
    </location>
</feature>
<evidence type="ECO:0000313" key="2">
    <source>
        <dbReference type="EMBL" id="CAG5110999.1"/>
    </source>
</evidence>
<keyword evidence="1" id="KW-0472">Membrane</keyword>
<organism evidence="2 3">
    <name type="scientific">Oikopleura dioica</name>
    <name type="common">Tunicate</name>
    <dbReference type="NCBI Taxonomy" id="34765"/>
    <lineage>
        <taxon>Eukaryota</taxon>
        <taxon>Metazoa</taxon>
        <taxon>Chordata</taxon>
        <taxon>Tunicata</taxon>
        <taxon>Appendicularia</taxon>
        <taxon>Copelata</taxon>
        <taxon>Oikopleuridae</taxon>
        <taxon>Oikopleura</taxon>
    </lineage>
</organism>
<keyword evidence="1" id="KW-0812">Transmembrane</keyword>
<evidence type="ECO:0000256" key="1">
    <source>
        <dbReference type="SAM" id="Phobius"/>
    </source>
</evidence>
<dbReference type="EMBL" id="OU015567">
    <property type="protein sequence ID" value="CAG5110999.1"/>
    <property type="molecule type" value="Genomic_DNA"/>
</dbReference>
<keyword evidence="3" id="KW-1185">Reference proteome</keyword>
<reference evidence="2 3" key="1">
    <citation type="submission" date="2021-04" db="EMBL/GenBank/DDBJ databases">
        <authorList>
            <person name="Bliznina A."/>
        </authorList>
    </citation>
    <scope>NUCLEOTIDE SEQUENCE [LARGE SCALE GENOMIC DNA]</scope>
</reference>
<protein>
    <submittedName>
        <fullName evidence="2">Oidioi.mRNA.OKI2018_I69.chr2.g5340.t1.cds</fullName>
    </submittedName>
</protein>
<dbReference type="Proteomes" id="UP001158576">
    <property type="component" value="Chromosome 2"/>
</dbReference>
<sequence length="127" mass="14255">MGLVGYLFSFMGMMKMITGCMALLGAILVQTAINVKINWDLQYFHLYQPLQFTAASGYIIFSYHAITFFIYGAELDRKFSWMQSFNWEKIELLCCCGCCAFALIGGVTGIAVAVKDKNQEVGRVSFL</sequence>
<name>A0ABN7T0K3_OIKDI</name>
<gene>
    <name evidence="2" type="ORF">OKIOD_LOCUS14105</name>
</gene>
<keyword evidence="1" id="KW-1133">Transmembrane helix</keyword>
<feature type="transmembrane region" description="Helical" evidence="1">
    <location>
        <begin position="92"/>
        <end position="114"/>
    </location>
</feature>
<evidence type="ECO:0000313" key="3">
    <source>
        <dbReference type="Proteomes" id="UP001158576"/>
    </source>
</evidence>
<accession>A0ABN7T0K3</accession>